<comment type="subunit">
    <text evidence="4 12">Component of the ESCRT-0 complex composed of HSE1 and VPS27.</text>
</comment>
<evidence type="ECO:0000256" key="8">
    <source>
        <dbReference type="ARBA" id="ARBA00022753"/>
    </source>
</evidence>
<dbReference type="CDD" id="cd16979">
    <property type="entry name" value="VHS_Vps27"/>
    <property type="match status" value="1"/>
</dbReference>
<evidence type="ECO:0000256" key="6">
    <source>
        <dbReference type="ARBA" id="ARBA00022723"/>
    </source>
</evidence>
<dbReference type="PROSITE" id="PS50330">
    <property type="entry name" value="UIM"/>
    <property type="match status" value="2"/>
</dbReference>
<dbReference type="GO" id="GO:0033565">
    <property type="term" value="C:ESCRT-0 complex"/>
    <property type="evidence" value="ECO:0007669"/>
    <property type="project" value="TreeGrafter"/>
</dbReference>
<feature type="domain" description="FYVE-type" evidence="15">
    <location>
        <begin position="167"/>
        <end position="227"/>
    </location>
</feature>
<dbReference type="AlphaFoldDB" id="A0A1L7WI53"/>
<dbReference type="GO" id="GO:0032266">
    <property type="term" value="F:phosphatidylinositol-3-phosphate binding"/>
    <property type="evidence" value="ECO:0007669"/>
    <property type="project" value="TreeGrafter"/>
</dbReference>
<feature type="region of interest" description="Disordered" evidence="14">
    <location>
        <begin position="233"/>
        <end position="261"/>
    </location>
</feature>
<dbReference type="SMART" id="SM00064">
    <property type="entry name" value="FYVE"/>
    <property type="match status" value="1"/>
</dbReference>
<keyword evidence="11 12" id="KW-0472">Membrane</keyword>
<dbReference type="InterPro" id="IPR000306">
    <property type="entry name" value="Znf_FYVE"/>
</dbReference>
<feature type="compositionally biased region" description="Low complexity" evidence="14">
    <location>
        <begin position="723"/>
        <end position="744"/>
    </location>
</feature>
<evidence type="ECO:0000256" key="3">
    <source>
        <dbReference type="ARBA" id="ARBA00008597"/>
    </source>
</evidence>
<proteinExistence type="inferred from homology"/>
<evidence type="ECO:0000313" key="17">
    <source>
        <dbReference type="EMBL" id="CZR52454.1"/>
    </source>
</evidence>
<dbReference type="EMBL" id="FJOG01000002">
    <property type="protein sequence ID" value="CZR52454.1"/>
    <property type="molecule type" value="Genomic_DNA"/>
</dbReference>
<name>A0A1L7WI53_9HELO</name>
<evidence type="ECO:0000256" key="13">
    <source>
        <dbReference type="PROSITE-ProRule" id="PRU00091"/>
    </source>
</evidence>
<dbReference type="CDD" id="cd15735">
    <property type="entry name" value="FYVE_spVPS27p_like"/>
    <property type="match status" value="1"/>
</dbReference>
<dbReference type="Proteomes" id="UP000184330">
    <property type="component" value="Unassembled WGS sequence"/>
</dbReference>
<dbReference type="Gene3D" id="1.25.40.90">
    <property type="match status" value="1"/>
</dbReference>
<dbReference type="FunFam" id="1.25.40.90:FF:000031">
    <property type="entry name" value="Vacuolar protein sorting-associated protein 27"/>
    <property type="match status" value="1"/>
</dbReference>
<feature type="domain" description="VHS" evidence="16">
    <location>
        <begin position="25"/>
        <end position="149"/>
    </location>
</feature>
<dbReference type="PIRSF" id="PIRSF036956">
    <property type="entry name" value="Hrs_Vps27"/>
    <property type="match status" value="1"/>
</dbReference>
<dbReference type="Gene3D" id="1.20.5.1940">
    <property type="match status" value="1"/>
</dbReference>
<evidence type="ECO:0000256" key="1">
    <source>
        <dbReference type="ARBA" id="ARBA00003067"/>
    </source>
</evidence>
<dbReference type="Pfam" id="PF21356">
    <property type="entry name" value="Vps27_GAT-like"/>
    <property type="match status" value="1"/>
</dbReference>
<dbReference type="InterPro" id="IPR011011">
    <property type="entry name" value="Znf_FYVE_PHD"/>
</dbReference>
<dbReference type="Gene3D" id="3.30.40.10">
    <property type="entry name" value="Zinc/RING finger domain, C3HC4 (zinc finger)"/>
    <property type="match status" value="1"/>
</dbReference>
<dbReference type="InterPro" id="IPR013083">
    <property type="entry name" value="Znf_RING/FYVE/PHD"/>
</dbReference>
<comment type="function">
    <text evidence="1 12">Component of the ESCRT-0 complex which is the sorting receptor for ubiquitinated cargo proteins at the multivesicular body (MVB) and recruits ESCRT-I to the MVB outer membrane.</text>
</comment>
<dbReference type="PANTHER" id="PTHR47794">
    <property type="entry name" value="VACUOLAR PROTEIN SORTING-ASSOCIATED PROTEIN 27"/>
    <property type="match status" value="1"/>
</dbReference>
<keyword evidence="7" id="KW-0677">Repeat</keyword>
<keyword evidence="8 12" id="KW-0967">Endosome</keyword>
<dbReference type="InterPro" id="IPR017073">
    <property type="entry name" value="HGS/VPS27"/>
</dbReference>
<evidence type="ECO:0000256" key="12">
    <source>
        <dbReference type="PIRNR" id="PIRNR036956"/>
    </source>
</evidence>
<keyword evidence="10" id="KW-0862">Zinc</keyword>
<dbReference type="OrthoDB" id="957735at2759"/>
<dbReference type="InterPro" id="IPR049425">
    <property type="entry name" value="Vps27_GAT-like"/>
</dbReference>
<feature type="compositionally biased region" description="Pro residues" evidence="14">
    <location>
        <begin position="588"/>
        <end position="599"/>
    </location>
</feature>
<keyword evidence="9 13" id="KW-0863">Zinc-finger</keyword>
<dbReference type="InterPro" id="IPR008942">
    <property type="entry name" value="ENTH_VHS"/>
</dbReference>
<dbReference type="GO" id="GO:0043328">
    <property type="term" value="P:protein transport to vacuole involved in ubiquitin-dependent protein catabolic process via the multivesicular body sorting pathway"/>
    <property type="evidence" value="ECO:0007669"/>
    <property type="project" value="TreeGrafter"/>
</dbReference>
<dbReference type="PANTHER" id="PTHR47794:SF1">
    <property type="entry name" value="VACUOLAR PROTEIN SORTING-ASSOCIATED PROTEIN 27"/>
    <property type="match status" value="1"/>
</dbReference>
<comment type="similarity">
    <text evidence="3 12">Belongs to the VPS27 family.</text>
</comment>
<feature type="compositionally biased region" description="Low complexity" evidence="14">
    <location>
        <begin position="669"/>
        <end position="701"/>
    </location>
</feature>
<evidence type="ECO:0000256" key="7">
    <source>
        <dbReference type="ARBA" id="ARBA00022737"/>
    </source>
</evidence>
<feature type="compositionally biased region" description="Low complexity" evidence="14">
    <location>
        <begin position="540"/>
        <end position="552"/>
    </location>
</feature>
<organism evidence="17 18">
    <name type="scientific">Phialocephala subalpina</name>
    <dbReference type="NCBI Taxonomy" id="576137"/>
    <lineage>
        <taxon>Eukaryota</taxon>
        <taxon>Fungi</taxon>
        <taxon>Dikarya</taxon>
        <taxon>Ascomycota</taxon>
        <taxon>Pezizomycotina</taxon>
        <taxon>Leotiomycetes</taxon>
        <taxon>Helotiales</taxon>
        <taxon>Mollisiaceae</taxon>
        <taxon>Phialocephala</taxon>
        <taxon>Phialocephala fortinii species complex</taxon>
    </lineage>
</organism>
<dbReference type="SMART" id="SM00288">
    <property type="entry name" value="VHS"/>
    <property type="match status" value="1"/>
</dbReference>
<dbReference type="InterPro" id="IPR003903">
    <property type="entry name" value="UIM_dom"/>
</dbReference>
<dbReference type="STRING" id="576137.A0A1L7WI53"/>
<dbReference type="InterPro" id="IPR002014">
    <property type="entry name" value="VHS_dom"/>
</dbReference>
<dbReference type="Pfam" id="PF02809">
    <property type="entry name" value="UIM"/>
    <property type="match status" value="2"/>
</dbReference>
<dbReference type="GO" id="GO:0010008">
    <property type="term" value="C:endosome membrane"/>
    <property type="evidence" value="ECO:0007669"/>
    <property type="project" value="UniProtKB-SubCell"/>
</dbReference>
<sequence length="775" mass="85645">MMAGWFASSSQIDQQVEEATKDSLENIALNLEISDVIRSKTVGSKDAMRSLKRRIGHKNPNIQLSALNLTDTCVKNGGSHFLVEIASREFMDNLVSLLKAYGGAAVNEDVKAKILELIQTWATASEGQYELSYIGETYRSLQRDGFHFPPKVEVSKSMLLSNAPPEWTDSDVCMRCRTAFSFTNRKHHCRNCGNVFDQQCSSKVLPLPHLGIVQPVRVDDGCYIKLTDKTSKGGTFSTDRSPTHKQHRPHSSMQPRSARVDDGFDEDLKRALAMSLEEVNGHAGSGYVPQSKIQPTAAPVTTNGASKTASKPTEEEDDDLKAAIAASLADMEEQKKKHAATIKAQAANGDSKASGPIVLPKNDYELTPVEAENINLFSTLVDRLQTQPPGTILREPQIQELYESIGKLRPKLARTYGETMSKHDALLDLHAKLSTVVRYYDRMLEERLSNTYNQHSLGGYNLPPQRPTSTMYPSIAANVPGIASGAESFYTGNAQQEPYGRPQSTYSYAPQQPQQQYAQYDNRASVASPGYPNPEQRVDNYNQYPPQQQPPQEAQGWKAQEPPATPYTQQAPTYPSEPPAQHAQAPQQAPPPMNAPSQPPNTYAPSEPAATPSADPSAAFYYGSAQAPPQQAAPEQNQPQYPPVHQSPQQYHNTIPQPVSPMQSTRHLQNPQEQYAPPQQQQAPPSAQQYAPPQQTPQEQYAPPPQQQQAPPPAQQYAPPPQQQQQPYWQAQQQTPTPQAWQNPGSTYNGYTQDSFPSAPQHTLQPKVEESLIEL</sequence>
<evidence type="ECO:0000256" key="5">
    <source>
        <dbReference type="ARBA" id="ARBA00017753"/>
    </source>
</evidence>
<dbReference type="SUPFAM" id="SSF57903">
    <property type="entry name" value="FYVE/PHD zinc finger"/>
    <property type="match status" value="1"/>
</dbReference>
<dbReference type="Gene3D" id="6.10.140.100">
    <property type="match status" value="1"/>
</dbReference>
<evidence type="ECO:0000313" key="18">
    <source>
        <dbReference type="Proteomes" id="UP000184330"/>
    </source>
</evidence>
<feature type="region of interest" description="Disordered" evidence="14">
    <location>
        <begin position="492"/>
        <end position="775"/>
    </location>
</feature>
<evidence type="ECO:0000259" key="15">
    <source>
        <dbReference type="PROSITE" id="PS50178"/>
    </source>
</evidence>
<comment type="subcellular location">
    <subcellularLocation>
        <location evidence="2 12">Endosome membrane</location>
        <topology evidence="2 12">Peripheral membrane protein</topology>
        <orientation evidence="2 12">Cytoplasmic side</orientation>
    </subcellularLocation>
</comment>
<dbReference type="GO" id="GO:0043130">
    <property type="term" value="F:ubiquitin binding"/>
    <property type="evidence" value="ECO:0007669"/>
    <property type="project" value="InterPro"/>
</dbReference>
<feature type="compositionally biased region" description="Low complexity" evidence="14">
    <location>
        <begin position="559"/>
        <end position="587"/>
    </location>
</feature>
<feature type="compositionally biased region" description="Low complexity" evidence="14">
    <location>
        <begin position="502"/>
        <end position="520"/>
    </location>
</feature>
<dbReference type="FunFam" id="1.20.5.1940:FF:000001">
    <property type="entry name" value="Vacuolar protein sorting-associated protein 27"/>
    <property type="match status" value="1"/>
</dbReference>
<evidence type="ECO:0000256" key="14">
    <source>
        <dbReference type="SAM" id="MobiDB-lite"/>
    </source>
</evidence>
<feature type="compositionally biased region" description="Low complexity" evidence="14">
    <location>
        <begin position="604"/>
        <end position="639"/>
    </location>
</feature>
<accession>A0A1L7WI53</accession>
<evidence type="ECO:0000259" key="16">
    <source>
        <dbReference type="PROSITE" id="PS50179"/>
    </source>
</evidence>
<dbReference type="SUPFAM" id="SSF48464">
    <property type="entry name" value="ENTH/VHS domain"/>
    <property type="match status" value="1"/>
</dbReference>
<dbReference type="GO" id="GO:0006623">
    <property type="term" value="P:protein targeting to vacuole"/>
    <property type="evidence" value="ECO:0007669"/>
    <property type="project" value="TreeGrafter"/>
</dbReference>
<dbReference type="FunFam" id="3.30.40.10:FF:000161">
    <property type="entry name" value="Vacuolar protein sorting-associated protein 27"/>
    <property type="match status" value="1"/>
</dbReference>
<dbReference type="GO" id="GO:0008270">
    <property type="term" value="F:zinc ion binding"/>
    <property type="evidence" value="ECO:0007669"/>
    <property type="project" value="UniProtKB-KW"/>
</dbReference>
<feature type="region of interest" description="Disordered" evidence="14">
    <location>
        <begin position="285"/>
        <end position="318"/>
    </location>
</feature>
<feature type="compositionally biased region" description="Polar residues" evidence="14">
    <location>
        <begin position="291"/>
        <end position="311"/>
    </location>
</feature>
<dbReference type="Pfam" id="PF01363">
    <property type="entry name" value="FYVE"/>
    <property type="match status" value="1"/>
</dbReference>
<evidence type="ECO:0000256" key="10">
    <source>
        <dbReference type="ARBA" id="ARBA00022833"/>
    </source>
</evidence>
<feature type="compositionally biased region" description="Polar residues" evidence="14">
    <location>
        <begin position="646"/>
        <end position="668"/>
    </location>
</feature>
<dbReference type="InterPro" id="IPR017455">
    <property type="entry name" value="Znf_FYVE-rel"/>
</dbReference>
<keyword evidence="18" id="KW-1185">Reference proteome</keyword>
<gene>
    <name evidence="17" type="ORF">PAC_02331</name>
</gene>
<evidence type="ECO:0000256" key="4">
    <source>
        <dbReference type="ARBA" id="ARBA00011446"/>
    </source>
</evidence>
<evidence type="ECO:0000256" key="2">
    <source>
        <dbReference type="ARBA" id="ARBA00004125"/>
    </source>
</evidence>
<protein>
    <recommendedName>
        <fullName evidence="5 12">Vacuolar protein sorting-associated protein 27</fullName>
    </recommendedName>
</protein>
<keyword evidence="6" id="KW-0479">Metal-binding</keyword>
<dbReference type="CDD" id="cd21385">
    <property type="entry name" value="GAT_Vps27"/>
    <property type="match status" value="1"/>
</dbReference>
<dbReference type="Pfam" id="PF00790">
    <property type="entry name" value="VHS"/>
    <property type="match status" value="1"/>
</dbReference>
<feature type="compositionally biased region" description="Polar residues" evidence="14">
    <location>
        <begin position="745"/>
        <end position="764"/>
    </location>
</feature>
<feature type="compositionally biased region" description="Pro residues" evidence="14">
    <location>
        <begin position="702"/>
        <end position="722"/>
    </location>
</feature>
<dbReference type="PROSITE" id="PS50179">
    <property type="entry name" value="VHS"/>
    <property type="match status" value="1"/>
</dbReference>
<dbReference type="PROSITE" id="PS50178">
    <property type="entry name" value="ZF_FYVE"/>
    <property type="match status" value="1"/>
</dbReference>
<reference evidence="17 18" key="1">
    <citation type="submission" date="2016-03" db="EMBL/GenBank/DDBJ databases">
        <authorList>
            <person name="Ploux O."/>
        </authorList>
    </citation>
    <scope>NUCLEOTIDE SEQUENCE [LARGE SCALE GENOMIC DNA]</scope>
    <source>
        <strain evidence="17 18">UAMH 11012</strain>
    </source>
</reference>
<evidence type="ECO:0000256" key="9">
    <source>
        <dbReference type="ARBA" id="ARBA00022771"/>
    </source>
</evidence>
<evidence type="ECO:0000256" key="11">
    <source>
        <dbReference type="ARBA" id="ARBA00023136"/>
    </source>
</evidence>
<dbReference type="SMART" id="SM00726">
    <property type="entry name" value="UIM"/>
    <property type="match status" value="2"/>
</dbReference>